<dbReference type="EMBL" id="QGDQ01000011">
    <property type="protein sequence ID" value="PWJ53603.1"/>
    <property type="molecule type" value="Genomic_DNA"/>
</dbReference>
<dbReference type="Pfam" id="PF20903">
    <property type="entry name" value="SPL"/>
    <property type="match status" value="1"/>
</dbReference>
<sequence length="370" mass="41296">MTTSARPAQPAGTAPVARPRRLLDVRTVYAEPAALALPRGQQVVARWPEAEVVEVASALRIPAVHGDDASVERWVRTKTEVLALGVRKSMAARKNDRSANWIAPSLSNGCAMACAYCYVPRHKGYANPITVYANSDDVVGYLQRHVARQGVKPGPDQCDPAAWVYDIGENSDASVDAVVSDNVRDLVAAFARMPTAKASFATKHVNRDLLTYDPRGRTRVRFSVMPERMAKLVDVRTDPVRERIAAVDDFVEAGYEVHLNLSPVIVHEGWLQEWAELLAQLDDALSPRSKTQCAAEVIFLTHNAGLHEVNLGWHPKGEEALWRPDVQEAKRSHNGMENVRYRARWKAVWVQRLLDLIAERTPWLTVRYAF</sequence>
<dbReference type="GO" id="GO:0042601">
    <property type="term" value="C:endospore-forming forespore"/>
    <property type="evidence" value="ECO:0007669"/>
    <property type="project" value="TreeGrafter"/>
</dbReference>
<evidence type="ECO:0000313" key="2">
    <source>
        <dbReference type="Proteomes" id="UP000245469"/>
    </source>
</evidence>
<dbReference type="InterPro" id="IPR049539">
    <property type="entry name" value="SPL"/>
</dbReference>
<dbReference type="GO" id="GO:0003913">
    <property type="term" value="F:DNA photolyase activity"/>
    <property type="evidence" value="ECO:0007669"/>
    <property type="project" value="TreeGrafter"/>
</dbReference>
<name>A0A316A7M0_9ACTN</name>
<dbReference type="PANTHER" id="PTHR37822:SF2">
    <property type="entry name" value="SPORE PHOTOPRODUCT LYASE"/>
    <property type="match status" value="1"/>
</dbReference>
<dbReference type="SUPFAM" id="SSF102114">
    <property type="entry name" value="Radical SAM enzymes"/>
    <property type="match status" value="1"/>
</dbReference>
<dbReference type="Gene3D" id="3.40.50.12110">
    <property type="match status" value="1"/>
</dbReference>
<dbReference type="Gene3D" id="3.80.30.30">
    <property type="match status" value="1"/>
</dbReference>
<dbReference type="PANTHER" id="PTHR37822">
    <property type="entry name" value="SPORE PHOTOPRODUCT LYASE-RELATED"/>
    <property type="match status" value="1"/>
</dbReference>
<dbReference type="NCBIfam" id="TIGR03886">
    <property type="entry name" value="lyase_spl_fam"/>
    <property type="match status" value="1"/>
</dbReference>
<dbReference type="AlphaFoldDB" id="A0A316A7M0"/>
<gene>
    <name evidence="1" type="ORF">BXY45_1116</name>
</gene>
<dbReference type="Proteomes" id="UP000245469">
    <property type="component" value="Unassembled WGS sequence"/>
</dbReference>
<accession>A0A316A7M0</accession>
<dbReference type="RefSeq" id="WP_109774213.1">
    <property type="nucleotide sequence ID" value="NZ_QGDQ01000011.1"/>
</dbReference>
<keyword evidence="1" id="KW-0456">Lyase</keyword>
<protein>
    <submittedName>
        <fullName evidence="1">Spore photoproduct lyase family protein</fullName>
    </submittedName>
</protein>
<dbReference type="GO" id="GO:1904047">
    <property type="term" value="F:S-adenosyl-L-methionine binding"/>
    <property type="evidence" value="ECO:0007669"/>
    <property type="project" value="TreeGrafter"/>
</dbReference>
<comment type="caution">
    <text evidence="1">The sequence shown here is derived from an EMBL/GenBank/DDBJ whole genome shotgun (WGS) entry which is preliminary data.</text>
</comment>
<dbReference type="OrthoDB" id="9783671at2"/>
<proteinExistence type="predicted"/>
<reference evidence="1 2" key="1">
    <citation type="submission" date="2018-03" db="EMBL/GenBank/DDBJ databases">
        <title>Genomic Encyclopedia of Archaeal and Bacterial Type Strains, Phase II (KMG-II): from individual species to whole genera.</title>
        <authorList>
            <person name="Goeker M."/>
        </authorList>
    </citation>
    <scope>NUCLEOTIDE SEQUENCE [LARGE SCALE GENOMIC DNA]</scope>
    <source>
        <strain evidence="1 2">DSM 44889</strain>
    </source>
</reference>
<dbReference type="InterPro" id="IPR023805">
    <property type="entry name" value="Uncharacterised_Spl-rel"/>
</dbReference>
<dbReference type="InterPro" id="IPR058240">
    <property type="entry name" value="rSAM_sf"/>
</dbReference>
<dbReference type="GO" id="GO:0051539">
    <property type="term" value="F:4 iron, 4 sulfur cluster binding"/>
    <property type="evidence" value="ECO:0007669"/>
    <property type="project" value="TreeGrafter"/>
</dbReference>
<organism evidence="1 2">
    <name type="scientific">Quadrisphaera granulorum</name>
    <dbReference type="NCBI Taxonomy" id="317664"/>
    <lineage>
        <taxon>Bacteria</taxon>
        <taxon>Bacillati</taxon>
        <taxon>Actinomycetota</taxon>
        <taxon>Actinomycetes</taxon>
        <taxon>Kineosporiales</taxon>
        <taxon>Kineosporiaceae</taxon>
        <taxon>Quadrisphaera</taxon>
    </lineage>
</organism>
<evidence type="ECO:0000313" key="1">
    <source>
        <dbReference type="EMBL" id="PWJ53603.1"/>
    </source>
</evidence>
<keyword evidence="2" id="KW-1185">Reference proteome</keyword>